<proteinExistence type="predicted"/>
<name>A0A4Y2B1Z9_ARAVE</name>
<evidence type="ECO:0000313" key="1">
    <source>
        <dbReference type="EMBL" id="GBL85479.1"/>
    </source>
</evidence>
<dbReference type="Proteomes" id="UP000499080">
    <property type="component" value="Unassembled WGS sequence"/>
</dbReference>
<accession>A0A4Y2B1Z9</accession>
<gene>
    <name evidence="1" type="ORF">AVEN_34650_1</name>
</gene>
<organism evidence="1 2">
    <name type="scientific">Araneus ventricosus</name>
    <name type="common">Orbweaver spider</name>
    <name type="synonym">Epeira ventricosa</name>
    <dbReference type="NCBI Taxonomy" id="182803"/>
    <lineage>
        <taxon>Eukaryota</taxon>
        <taxon>Metazoa</taxon>
        <taxon>Ecdysozoa</taxon>
        <taxon>Arthropoda</taxon>
        <taxon>Chelicerata</taxon>
        <taxon>Arachnida</taxon>
        <taxon>Araneae</taxon>
        <taxon>Araneomorphae</taxon>
        <taxon>Entelegynae</taxon>
        <taxon>Araneoidea</taxon>
        <taxon>Araneidae</taxon>
        <taxon>Araneus</taxon>
    </lineage>
</organism>
<evidence type="ECO:0000313" key="2">
    <source>
        <dbReference type="Proteomes" id="UP000499080"/>
    </source>
</evidence>
<sequence>MKVIAILQHADTFVDGNTGNVAASWGFESVLFFILTSPVDEKCDSSIHECVKHLNTLKPVRKHLKNRAQNFSERRIRKTRTRETPRAFETVSSSVQQLKQQPLRDRDYICKQFLHICVSNPVQPAQNSGLVVAGGSYGRHAWPLRHFVHFVFTTSPHCFIVRSILFNSQSKKGRPSTQIIVPFSFCRAMASTITVPYVRDGNL</sequence>
<comment type="caution">
    <text evidence="1">The sequence shown here is derived from an EMBL/GenBank/DDBJ whole genome shotgun (WGS) entry which is preliminary data.</text>
</comment>
<dbReference type="EMBL" id="BGPR01000043">
    <property type="protein sequence ID" value="GBL85479.1"/>
    <property type="molecule type" value="Genomic_DNA"/>
</dbReference>
<reference evidence="1 2" key="1">
    <citation type="journal article" date="2019" name="Sci. Rep.">
        <title>Orb-weaving spider Araneus ventricosus genome elucidates the spidroin gene catalogue.</title>
        <authorList>
            <person name="Kono N."/>
            <person name="Nakamura H."/>
            <person name="Ohtoshi R."/>
            <person name="Moran D.A.P."/>
            <person name="Shinohara A."/>
            <person name="Yoshida Y."/>
            <person name="Fujiwara M."/>
            <person name="Mori M."/>
            <person name="Tomita M."/>
            <person name="Arakawa K."/>
        </authorList>
    </citation>
    <scope>NUCLEOTIDE SEQUENCE [LARGE SCALE GENOMIC DNA]</scope>
</reference>
<protein>
    <submittedName>
        <fullName evidence="1">Uncharacterized protein</fullName>
    </submittedName>
</protein>
<dbReference type="AlphaFoldDB" id="A0A4Y2B1Z9"/>
<keyword evidence="2" id="KW-1185">Reference proteome</keyword>